<evidence type="ECO:0000256" key="2">
    <source>
        <dbReference type="SAM" id="Phobius"/>
    </source>
</evidence>
<dbReference type="Gene3D" id="3.30.450.40">
    <property type="match status" value="1"/>
</dbReference>
<dbReference type="Proteomes" id="UP000238701">
    <property type="component" value="Unassembled WGS sequence"/>
</dbReference>
<proteinExistence type="predicted"/>
<keyword evidence="2" id="KW-0472">Membrane</keyword>
<evidence type="ECO:0000259" key="3">
    <source>
        <dbReference type="SMART" id="SM00065"/>
    </source>
</evidence>
<evidence type="ECO:0000313" key="4">
    <source>
        <dbReference type="EMBL" id="SPF33010.1"/>
    </source>
</evidence>
<organism evidence="4 5">
    <name type="scientific">Candidatus Sulfotelmatobacter kueseliae</name>
    <dbReference type="NCBI Taxonomy" id="2042962"/>
    <lineage>
        <taxon>Bacteria</taxon>
        <taxon>Pseudomonadati</taxon>
        <taxon>Acidobacteriota</taxon>
        <taxon>Terriglobia</taxon>
        <taxon>Terriglobales</taxon>
        <taxon>Candidatus Korobacteraceae</taxon>
        <taxon>Candidatus Sulfotelmatobacter</taxon>
    </lineage>
</organism>
<feature type="transmembrane region" description="Helical" evidence="2">
    <location>
        <begin position="269"/>
        <end position="289"/>
    </location>
</feature>
<dbReference type="EMBL" id="OMOD01000015">
    <property type="protein sequence ID" value="SPF33010.1"/>
    <property type="molecule type" value="Genomic_DNA"/>
</dbReference>
<protein>
    <recommendedName>
        <fullName evidence="3">GAF domain-containing protein</fullName>
    </recommendedName>
</protein>
<evidence type="ECO:0000256" key="1">
    <source>
        <dbReference type="SAM" id="MobiDB-lite"/>
    </source>
</evidence>
<gene>
    <name evidence="4" type="ORF">SBA1_1110010</name>
</gene>
<dbReference type="SUPFAM" id="SSF55781">
    <property type="entry name" value="GAF domain-like"/>
    <property type="match status" value="1"/>
</dbReference>
<feature type="region of interest" description="Disordered" evidence="1">
    <location>
        <begin position="1"/>
        <end position="26"/>
    </location>
</feature>
<reference evidence="5" key="1">
    <citation type="submission" date="2018-02" db="EMBL/GenBank/DDBJ databases">
        <authorList>
            <person name="Hausmann B."/>
        </authorList>
    </citation>
    <scope>NUCLEOTIDE SEQUENCE [LARGE SCALE GENOMIC DNA]</scope>
    <source>
        <strain evidence="5">Peat soil MAG SbA1</strain>
    </source>
</reference>
<sequence length="292" mass="30901">MDKYTILDQAPPDSAVAPVRDGDSVAEGSQRDLDAALQLLAERAQYLTGASGASIALREGREMVCRASAGRAAPEVGVEIETRAGLIAESLGTRQLVRCDDADSDSRANRDRCEELGVKSVMVMPLLREQEVVGVFELVADRASAFEERDIAALTRLTEMALTAVEHAEAAQRALPEIVEAERDEALPANESAAVEAAKPSEADQELPSSTVEPLVAVPAEIAKIGSCEACGFPVSQGRALCVDCEQAGRSAEATPLGALVQEETWFQAHSYTIGTLAIAALTLALLALKMR</sequence>
<evidence type="ECO:0000313" key="5">
    <source>
        <dbReference type="Proteomes" id="UP000238701"/>
    </source>
</evidence>
<feature type="region of interest" description="Disordered" evidence="1">
    <location>
        <begin position="190"/>
        <end position="210"/>
    </location>
</feature>
<dbReference type="InterPro" id="IPR029016">
    <property type="entry name" value="GAF-like_dom_sf"/>
</dbReference>
<dbReference type="AlphaFoldDB" id="A0A2U3K0E6"/>
<dbReference type="SMART" id="SM00065">
    <property type="entry name" value="GAF"/>
    <property type="match status" value="1"/>
</dbReference>
<name>A0A2U3K0E6_9BACT</name>
<feature type="domain" description="GAF" evidence="3">
    <location>
        <begin position="32"/>
        <end position="175"/>
    </location>
</feature>
<dbReference type="Pfam" id="PF13185">
    <property type="entry name" value="GAF_2"/>
    <property type="match status" value="1"/>
</dbReference>
<keyword evidence="2" id="KW-1133">Transmembrane helix</keyword>
<dbReference type="InterPro" id="IPR003018">
    <property type="entry name" value="GAF"/>
</dbReference>
<dbReference type="OrthoDB" id="9812260at2"/>
<accession>A0A2U3K0E6</accession>
<keyword evidence="2" id="KW-0812">Transmembrane</keyword>